<evidence type="ECO:0000256" key="1">
    <source>
        <dbReference type="ARBA" id="ARBA00010075"/>
    </source>
</evidence>
<dbReference type="Pfam" id="PF01609">
    <property type="entry name" value="DDE_Tnp_1"/>
    <property type="match status" value="1"/>
</dbReference>
<evidence type="ECO:0000313" key="8">
    <source>
        <dbReference type="Proteomes" id="UP000722111"/>
    </source>
</evidence>
<dbReference type="EMBL" id="JACOPX010000042">
    <property type="protein sequence ID" value="MBF6037236.1"/>
    <property type="molecule type" value="Genomic_DNA"/>
</dbReference>
<evidence type="ECO:0000256" key="2">
    <source>
        <dbReference type="ARBA" id="ARBA00022578"/>
    </source>
</evidence>
<keyword evidence="8" id="KW-1185">Reference proteome</keyword>
<dbReference type="InterPro" id="IPR002559">
    <property type="entry name" value="Transposase_11"/>
</dbReference>
<evidence type="ECO:0000256" key="3">
    <source>
        <dbReference type="ARBA" id="ARBA00023125"/>
    </source>
</evidence>
<evidence type="ECO:0000313" key="7">
    <source>
        <dbReference type="EMBL" id="MBF6037236.1"/>
    </source>
</evidence>
<evidence type="ECO:0000259" key="5">
    <source>
        <dbReference type="Pfam" id="PF01609"/>
    </source>
</evidence>
<dbReference type="InterPro" id="IPR025399">
    <property type="entry name" value="DUF4372"/>
</dbReference>
<dbReference type="PANTHER" id="PTHR33258:SF1">
    <property type="entry name" value="TRANSPOSASE INSL FOR INSERTION SEQUENCE ELEMENT IS186A-RELATED"/>
    <property type="match status" value="1"/>
</dbReference>
<accession>A0ABS0BXA6</accession>
<keyword evidence="4" id="KW-0233">DNA recombination</keyword>
<feature type="domain" description="Transposase IS4-like" evidence="5">
    <location>
        <begin position="117"/>
        <end position="335"/>
    </location>
</feature>
<dbReference type="SUPFAM" id="SSF53098">
    <property type="entry name" value="Ribonuclease H-like"/>
    <property type="match status" value="1"/>
</dbReference>
<feature type="domain" description="DUF4372" evidence="6">
    <location>
        <begin position="4"/>
        <end position="60"/>
    </location>
</feature>
<dbReference type="RefSeq" id="WP_194936571.1">
    <property type="nucleotide sequence ID" value="NZ_JACOPX010000042.1"/>
</dbReference>
<evidence type="ECO:0000259" key="6">
    <source>
        <dbReference type="Pfam" id="PF14294"/>
    </source>
</evidence>
<sequence length="396" mass="45781">MFSSTRFAQMLQALPHQLFKAAVKRCGADRYAKQFSSWDLLVTLIYGQITQAKSLRTLATASQSLEPHRHHLNAKNMVRSTLCDALNKRSSEPFRLACEHLLKGIGRKQRKSLEAMITLIDSTSINLRGPGFDEWTTATKTRITQGLKVHVAIDPRQTAPTYVNITAANVNDLSDALTMPLEAGMTYVFDKGYCDYNWWHQIDQTGSFFVTRLKKNANLKRVENLKKEDVAEFIEADESVLFAKKYLSTRRPNLYRDQAVRRIQIRRDDHETPLILVTNDFSRSSEEIAELYKQRWQIELFFKWIKQNLKLKRYFCFSENAVRLQIYSALITYLLLHLYQRRSGGSGSISSFVIRLAHTLFERPSSIEHLEHRRQKRTEQKAAQGCLLLETGFTGH</sequence>
<dbReference type="InterPro" id="IPR012337">
    <property type="entry name" value="RNaseH-like_sf"/>
</dbReference>
<comment type="similarity">
    <text evidence="1">Belongs to the transposase 11 family.</text>
</comment>
<keyword evidence="3" id="KW-0238">DNA-binding</keyword>
<comment type="caution">
    <text evidence="7">The sequence shown here is derived from an EMBL/GenBank/DDBJ whole genome shotgun (WGS) entry which is preliminary data.</text>
</comment>
<proteinExistence type="inferred from homology"/>
<protein>
    <submittedName>
        <fullName evidence="7">IS4 family transposase</fullName>
    </submittedName>
</protein>
<evidence type="ECO:0000256" key="4">
    <source>
        <dbReference type="ARBA" id="ARBA00023172"/>
    </source>
</evidence>
<dbReference type="InterPro" id="IPR047952">
    <property type="entry name" value="Transpos_IS4"/>
</dbReference>
<gene>
    <name evidence="7" type="ORF">H8F23_28660</name>
</gene>
<keyword evidence="2" id="KW-0815">Transposition</keyword>
<dbReference type="Pfam" id="PF14294">
    <property type="entry name" value="DUF4372"/>
    <property type="match status" value="1"/>
</dbReference>
<organism evidence="7 8">
    <name type="scientific">Pseudomonas neuropathica</name>
    <dbReference type="NCBI Taxonomy" id="2730425"/>
    <lineage>
        <taxon>Bacteria</taxon>
        <taxon>Pseudomonadati</taxon>
        <taxon>Pseudomonadota</taxon>
        <taxon>Gammaproteobacteria</taxon>
        <taxon>Pseudomonadales</taxon>
        <taxon>Pseudomonadaceae</taxon>
        <taxon>Pseudomonas</taxon>
    </lineage>
</organism>
<dbReference type="NCBIfam" id="NF033592">
    <property type="entry name" value="transpos_IS4_1"/>
    <property type="match status" value="1"/>
</dbReference>
<dbReference type="Proteomes" id="UP000722111">
    <property type="component" value="Unassembled WGS sequence"/>
</dbReference>
<dbReference type="Gene3D" id="3.90.350.10">
    <property type="entry name" value="Transposase Inhibitor Protein From Tn5, Chain A, domain 1"/>
    <property type="match status" value="1"/>
</dbReference>
<dbReference type="PANTHER" id="PTHR33258">
    <property type="entry name" value="TRANSPOSASE INSL FOR INSERTION SEQUENCE ELEMENT IS186A-RELATED"/>
    <property type="match status" value="1"/>
</dbReference>
<name>A0ABS0BXA6_9PSED</name>
<reference evidence="7 8" key="1">
    <citation type="submission" date="2020-08" db="EMBL/GenBank/DDBJ databases">
        <title>Description of novel Pseudomonas species.</title>
        <authorList>
            <person name="Duman M."/>
            <person name="Mulet M."/>
            <person name="Altun S."/>
            <person name="Saticioglu I.B."/>
            <person name="Lalucat J."/>
            <person name="Garcia-Valdes E."/>
        </authorList>
    </citation>
    <scope>NUCLEOTIDE SEQUENCE [LARGE SCALE GENOMIC DNA]</scope>
    <source>
        <strain evidence="7 8">P155</strain>
    </source>
</reference>